<dbReference type="Gene3D" id="1.10.510.10">
    <property type="entry name" value="Transferase(Phosphotransferase) domain 1"/>
    <property type="match status" value="1"/>
</dbReference>
<keyword evidence="3 4" id="KW-0067">ATP-binding</keyword>
<dbReference type="KEGG" id="dpte:113796061"/>
<evidence type="ECO:0000313" key="8">
    <source>
        <dbReference type="RefSeq" id="XP_027202108.1"/>
    </source>
</evidence>
<dbReference type="InterPro" id="IPR011009">
    <property type="entry name" value="Kinase-like_dom_sf"/>
</dbReference>
<keyword evidence="5" id="KW-0808">Transferase</keyword>
<dbReference type="PROSITE" id="PS50011">
    <property type="entry name" value="PROTEIN_KINASE_DOM"/>
    <property type="match status" value="1"/>
</dbReference>
<dbReference type="PROSITE" id="PS00107">
    <property type="entry name" value="PROTEIN_KINASE_ATP"/>
    <property type="match status" value="1"/>
</dbReference>
<evidence type="ECO:0000256" key="3">
    <source>
        <dbReference type="ARBA" id="ARBA00022840"/>
    </source>
</evidence>
<keyword evidence="7" id="KW-1185">Reference proteome</keyword>
<accession>A0A6P6Y9H9</accession>
<evidence type="ECO:0000256" key="4">
    <source>
        <dbReference type="PROSITE-ProRule" id="PRU10141"/>
    </source>
</evidence>
<dbReference type="SUPFAM" id="SSF56112">
    <property type="entry name" value="Protein kinase-like (PK-like)"/>
    <property type="match status" value="1"/>
</dbReference>
<organism evidence="7 8">
    <name type="scientific">Dermatophagoides pteronyssinus</name>
    <name type="common">European house dust mite</name>
    <dbReference type="NCBI Taxonomy" id="6956"/>
    <lineage>
        <taxon>Eukaryota</taxon>
        <taxon>Metazoa</taxon>
        <taxon>Ecdysozoa</taxon>
        <taxon>Arthropoda</taxon>
        <taxon>Chelicerata</taxon>
        <taxon>Arachnida</taxon>
        <taxon>Acari</taxon>
        <taxon>Acariformes</taxon>
        <taxon>Sarcoptiformes</taxon>
        <taxon>Astigmata</taxon>
        <taxon>Psoroptidia</taxon>
        <taxon>Analgoidea</taxon>
        <taxon>Pyroglyphidae</taxon>
        <taxon>Dermatophagoidinae</taxon>
        <taxon>Dermatophagoides</taxon>
    </lineage>
</organism>
<protein>
    <recommendedName>
        <fullName evidence="1">non-specific serine/threonine protein kinase</fullName>
        <ecNumber evidence="1">2.7.11.1</ecNumber>
    </recommendedName>
</protein>
<dbReference type="Pfam" id="PF00069">
    <property type="entry name" value="Pkinase"/>
    <property type="match status" value="1"/>
</dbReference>
<dbReference type="PROSITE" id="PS00108">
    <property type="entry name" value="PROTEIN_KINASE_ST"/>
    <property type="match status" value="1"/>
</dbReference>
<keyword evidence="5" id="KW-0418">Kinase</keyword>
<reference evidence="8" key="1">
    <citation type="submission" date="2025-08" db="UniProtKB">
        <authorList>
            <consortium name="RefSeq"/>
        </authorList>
    </citation>
    <scope>IDENTIFICATION</scope>
    <source>
        <strain evidence="8">Airmid</strain>
    </source>
</reference>
<name>A0A6P6Y9H9_DERPT</name>
<evidence type="ECO:0000313" key="7">
    <source>
        <dbReference type="Proteomes" id="UP000515146"/>
    </source>
</evidence>
<feature type="binding site" evidence="4">
    <location>
        <position position="59"/>
    </location>
    <ligand>
        <name>ATP</name>
        <dbReference type="ChEBI" id="CHEBI:30616"/>
    </ligand>
</feature>
<dbReference type="EC" id="2.7.11.1" evidence="1"/>
<gene>
    <name evidence="8" type="primary">LOC113796061</name>
</gene>
<dbReference type="GO" id="GO:0004674">
    <property type="term" value="F:protein serine/threonine kinase activity"/>
    <property type="evidence" value="ECO:0007669"/>
    <property type="project" value="UniProtKB-KW"/>
</dbReference>
<comment type="similarity">
    <text evidence="5">Belongs to the protein kinase superfamily.</text>
</comment>
<keyword evidence="5" id="KW-0723">Serine/threonine-protein kinase</keyword>
<dbReference type="RefSeq" id="XP_027202108.1">
    <property type="nucleotide sequence ID" value="XM_027346307.1"/>
</dbReference>
<evidence type="ECO:0000259" key="6">
    <source>
        <dbReference type="PROSITE" id="PS50011"/>
    </source>
</evidence>
<dbReference type="OMA" id="HHESELY"/>
<dbReference type="InterPro" id="IPR050235">
    <property type="entry name" value="CK1_Ser-Thr_kinase"/>
</dbReference>
<dbReference type="InParanoid" id="A0A6P6Y9H9"/>
<keyword evidence="2 4" id="KW-0547">Nucleotide-binding</keyword>
<feature type="domain" description="Protein kinase" evidence="6">
    <location>
        <begin position="28"/>
        <end position="291"/>
    </location>
</feature>
<dbReference type="AlphaFoldDB" id="A0A6P6Y9H9"/>
<dbReference type="CDD" id="cd14016">
    <property type="entry name" value="STKc_CK1"/>
    <property type="match status" value="1"/>
</dbReference>
<evidence type="ECO:0000256" key="1">
    <source>
        <dbReference type="ARBA" id="ARBA00012513"/>
    </source>
</evidence>
<dbReference type="InterPro" id="IPR008271">
    <property type="entry name" value="Ser/Thr_kinase_AS"/>
</dbReference>
<dbReference type="OrthoDB" id="1932208at2759"/>
<dbReference type="InterPro" id="IPR000719">
    <property type="entry name" value="Prot_kinase_dom"/>
</dbReference>
<dbReference type="InterPro" id="IPR017441">
    <property type="entry name" value="Protein_kinase_ATP_BS"/>
</dbReference>
<dbReference type="Proteomes" id="UP000515146">
    <property type="component" value="Unplaced"/>
</dbReference>
<dbReference type="SMART" id="SM00220">
    <property type="entry name" value="S_TKc"/>
    <property type="match status" value="1"/>
</dbReference>
<sequence length="340" mass="40504">MFNTYLIVTTLKNTFDYLKNSLLVSKRWKLTSLIGKGSFGTVYKGYDALLKNNNYVAIKFEKLNRSYSQLINEGKILNILKGIPGIPIVYYYGIYNEYYYCLVIELLGKNLDEVFNICNRNFTLYTGLIIIDNVLTLLEHIHARFIVHRDIKPQNIMFGLSDVFTKFYMIDFGLSKQFRDDLSYNIIKYRENKKWMGTVRFASIGTHLGLEQSYRDDLESLGYTIIYLLKGKLPWQCLKINDKNEKHDRIRDIKISMSMDFLTKNLPVEFKEYFTYFKQLNFFESPNYSYLRLLFRRVFIREKFFKNQYSLSWIEHDKTQKDAGKSQKELFENYSILKSD</sequence>
<dbReference type="PANTHER" id="PTHR11909">
    <property type="entry name" value="CASEIN KINASE-RELATED"/>
    <property type="match status" value="1"/>
</dbReference>
<evidence type="ECO:0000256" key="2">
    <source>
        <dbReference type="ARBA" id="ARBA00022741"/>
    </source>
</evidence>
<evidence type="ECO:0000256" key="5">
    <source>
        <dbReference type="RuleBase" id="RU000304"/>
    </source>
</evidence>
<dbReference type="GO" id="GO:0005524">
    <property type="term" value="F:ATP binding"/>
    <property type="evidence" value="ECO:0007669"/>
    <property type="project" value="UniProtKB-UniRule"/>
</dbReference>
<proteinExistence type="inferred from homology"/>